<dbReference type="EMBL" id="MK500347">
    <property type="protein sequence ID" value="QBK87286.1"/>
    <property type="molecule type" value="Genomic_DNA"/>
</dbReference>
<evidence type="ECO:0000313" key="3">
    <source>
        <dbReference type="EMBL" id="QBK87286.1"/>
    </source>
</evidence>
<dbReference type="InterPro" id="IPR013766">
    <property type="entry name" value="Thioredoxin_domain"/>
</dbReference>
<reference evidence="3" key="1">
    <citation type="journal article" date="2019" name="MBio">
        <title>Virus Genomes from Deep Sea Sediments Expand the Ocean Megavirome and Support Independent Origins of Viral Gigantism.</title>
        <authorList>
            <person name="Backstrom D."/>
            <person name="Yutin N."/>
            <person name="Jorgensen S.L."/>
            <person name="Dharamshi J."/>
            <person name="Homa F."/>
            <person name="Zaremba-Niedwiedzka K."/>
            <person name="Spang A."/>
            <person name="Wolf Y.I."/>
            <person name="Koonin E.V."/>
            <person name="Ettema T.J."/>
        </authorList>
    </citation>
    <scope>NUCLEOTIDE SEQUENCE</scope>
</reference>
<proteinExistence type="predicted"/>
<gene>
    <name evidence="3" type="ORF">LCMAC201_01880</name>
</gene>
<sequence length="211" mass="23485">MSIYYLNVGDFGQEGKNLVANIGGITFVMFHSQRCSHCVNFLPEFKRLPGAIRGVNFGMCSVDDGNRVIVQMSHQSNTPIQSVPKFILYNDGIPYVEYSGQRSRQAILGFLQELISKLDQKQTFTRPRRSRQQPPQQPNGVGQDTGSPTRPGGVMGGTGQDQGASNPTYRITPTTGVKEYDTSYGRPYNTLNESDFLEYENAYKQKLQGGK</sequence>
<protein>
    <submittedName>
        <fullName evidence="3">Thioredoxin</fullName>
    </submittedName>
</protein>
<dbReference type="Gene3D" id="3.40.30.10">
    <property type="entry name" value="Glutaredoxin"/>
    <property type="match status" value="1"/>
</dbReference>
<evidence type="ECO:0000259" key="2">
    <source>
        <dbReference type="Pfam" id="PF00085"/>
    </source>
</evidence>
<feature type="region of interest" description="Disordered" evidence="1">
    <location>
        <begin position="121"/>
        <end position="191"/>
    </location>
</feature>
<dbReference type="Pfam" id="PF00085">
    <property type="entry name" value="Thioredoxin"/>
    <property type="match status" value="1"/>
</dbReference>
<feature type="compositionally biased region" description="Polar residues" evidence="1">
    <location>
        <begin position="139"/>
        <end position="148"/>
    </location>
</feature>
<feature type="compositionally biased region" description="Polar residues" evidence="1">
    <location>
        <begin position="164"/>
        <end position="175"/>
    </location>
</feature>
<dbReference type="InterPro" id="IPR036249">
    <property type="entry name" value="Thioredoxin-like_sf"/>
</dbReference>
<accession>A0A481YXR6</accession>
<organism evidence="3">
    <name type="scientific">Marseillevirus LCMAC201</name>
    <dbReference type="NCBI Taxonomy" id="2506605"/>
    <lineage>
        <taxon>Viruses</taxon>
        <taxon>Varidnaviria</taxon>
        <taxon>Bamfordvirae</taxon>
        <taxon>Nucleocytoviricota</taxon>
        <taxon>Megaviricetes</taxon>
        <taxon>Pimascovirales</taxon>
        <taxon>Pimascovirales incertae sedis</taxon>
        <taxon>Marseilleviridae</taxon>
    </lineage>
</organism>
<evidence type="ECO:0000256" key="1">
    <source>
        <dbReference type="SAM" id="MobiDB-lite"/>
    </source>
</evidence>
<dbReference type="SUPFAM" id="SSF52833">
    <property type="entry name" value="Thioredoxin-like"/>
    <property type="match status" value="1"/>
</dbReference>
<name>A0A481YXR6_9VIRU</name>
<feature type="domain" description="Thioredoxin" evidence="2">
    <location>
        <begin position="19"/>
        <end position="112"/>
    </location>
</feature>